<evidence type="ECO:0000313" key="1">
    <source>
        <dbReference type="EMBL" id="KZV55927.1"/>
    </source>
</evidence>
<keyword evidence="2" id="KW-1185">Reference proteome</keyword>
<gene>
    <name evidence="1" type="ORF">F511_20749</name>
</gene>
<organism evidence="1 2">
    <name type="scientific">Dorcoceras hygrometricum</name>
    <dbReference type="NCBI Taxonomy" id="472368"/>
    <lineage>
        <taxon>Eukaryota</taxon>
        <taxon>Viridiplantae</taxon>
        <taxon>Streptophyta</taxon>
        <taxon>Embryophyta</taxon>
        <taxon>Tracheophyta</taxon>
        <taxon>Spermatophyta</taxon>
        <taxon>Magnoliopsida</taxon>
        <taxon>eudicotyledons</taxon>
        <taxon>Gunneridae</taxon>
        <taxon>Pentapetalae</taxon>
        <taxon>asterids</taxon>
        <taxon>lamiids</taxon>
        <taxon>Lamiales</taxon>
        <taxon>Gesneriaceae</taxon>
        <taxon>Didymocarpoideae</taxon>
        <taxon>Trichosporeae</taxon>
        <taxon>Loxocarpinae</taxon>
        <taxon>Dorcoceras</taxon>
    </lineage>
</organism>
<accession>A0A2Z7DFR4</accession>
<dbReference type="EMBL" id="KQ988431">
    <property type="protein sequence ID" value="KZV55927.1"/>
    <property type="molecule type" value="Genomic_DNA"/>
</dbReference>
<dbReference type="AlphaFoldDB" id="A0A2Z7DFR4"/>
<name>A0A2Z7DFR4_9LAMI</name>
<dbReference type="Proteomes" id="UP000250235">
    <property type="component" value="Unassembled WGS sequence"/>
</dbReference>
<reference evidence="1 2" key="1">
    <citation type="journal article" date="2015" name="Proc. Natl. Acad. Sci. U.S.A.">
        <title>The resurrection genome of Boea hygrometrica: A blueprint for survival of dehydration.</title>
        <authorList>
            <person name="Xiao L."/>
            <person name="Yang G."/>
            <person name="Zhang L."/>
            <person name="Yang X."/>
            <person name="Zhao S."/>
            <person name="Ji Z."/>
            <person name="Zhou Q."/>
            <person name="Hu M."/>
            <person name="Wang Y."/>
            <person name="Chen M."/>
            <person name="Xu Y."/>
            <person name="Jin H."/>
            <person name="Xiao X."/>
            <person name="Hu G."/>
            <person name="Bao F."/>
            <person name="Hu Y."/>
            <person name="Wan P."/>
            <person name="Li L."/>
            <person name="Deng X."/>
            <person name="Kuang T."/>
            <person name="Xiang C."/>
            <person name="Zhu J.K."/>
            <person name="Oliver M.J."/>
            <person name="He Y."/>
        </authorList>
    </citation>
    <scope>NUCLEOTIDE SEQUENCE [LARGE SCALE GENOMIC DNA]</scope>
    <source>
        <strain evidence="2">cv. XS01</strain>
    </source>
</reference>
<evidence type="ECO:0000313" key="2">
    <source>
        <dbReference type="Proteomes" id="UP000250235"/>
    </source>
</evidence>
<sequence>MRIRPPEIETSICDAKYHVSLFELKLLLVDFVFSARLSEEVTRVSQHFGVLTINSADGYWNQQI</sequence>
<proteinExistence type="predicted"/>
<protein>
    <submittedName>
        <fullName evidence="1">Uncharacterized protein</fullName>
    </submittedName>
</protein>